<comment type="caution">
    <text evidence="2">The sequence shown here is derived from an EMBL/GenBank/DDBJ whole genome shotgun (WGS) entry which is preliminary data.</text>
</comment>
<gene>
    <name evidence="2" type="ORF">HK097_003728</name>
</gene>
<feature type="compositionally biased region" description="Polar residues" evidence="1">
    <location>
        <begin position="210"/>
        <end position="225"/>
    </location>
</feature>
<feature type="region of interest" description="Disordered" evidence="1">
    <location>
        <begin position="198"/>
        <end position="225"/>
    </location>
</feature>
<organism evidence="2 3">
    <name type="scientific">Rhizophlyctis rosea</name>
    <dbReference type="NCBI Taxonomy" id="64517"/>
    <lineage>
        <taxon>Eukaryota</taxon>
        <taxon>Fungi</taxon>
        <taxon>Fungi incertae sedis</taxon>
        <taxon>Chytridiomycota</taxon>
        <taxon>Chytridiomycota incertae sedis</taxon>
        <taxon>Chytridiomycetes</taxon>
        <taxon>Rhizophlyctidales</taxon>
        <taxon>Rhizophlyctidaceae</taxon>
        <taxon>Rhizophlyctis</taxon>
    </lineage>
</organism>
<evidence type="ECO:0000256" key="1">
    <source>
        <dbReference type="SAM" id="MobiDB-lite"/>
    </source>
</evidence>
<proteinExistence type="predicted"/>
<dbReference type="Proteomes" id="UP001212841">
    <property type="component" value="Unassembled WGS sequence"/>
</dbReference>
<evidence type="ECO:0000313" key="3">
    <source>
        <dbReference type="Proteomes" id="UP001212841"/>
    </source>
</evidence>
<feature type="compositionally biased region" description="Polar residues" evidence="1">
    <location>
        <begin position="1"/>
        <end position="10"/>
    </location>
</feature>
<dbReference type="AlphaFoldDB" id="A0AAD5SR82"/>
<reference evidence="2" key="1">
    <citation type="submission" date="2020-05" db="EMBL/GenBank/DDBJ databases">
        <title>Phylogenomic resolution of chytrid fungi.</title>
        <authorList>
            <person name="Stajich J.E."/>
            <person name="Amses K."/>
            <person name="Simmons R."/>
            <person name="Seto K."/>
            <person name="Myers J."/>
            <person name="Bonds A."/>
            <person name="Quandt C.A."/>
            <person name="Barry K."/>
            <person name="Liu P."/>
            <person name="Grigoriev I."/>
            <person name="Longcore J.E."/>
            <person name="James T.Y."/>
        </authorList>
    </citation>
    <scope>NUCLEOTIDE SEQUENCE</scope>
    <source>
        <strain evidence="2">JEL0318</strain>
    </source>
</reference>
<feature type="compositionally biased region" description="Low complexity" evidence="1">
    <location>
        <begin position="11"/>
        <end position="24"/>
    </location>
</feature>
<feature type="region of interest" description="Disordered" evidence="1">
    <location>
        <begin position="1"/>
        <end position="32"/>
    </location>
</feature>
<keyword evidence="3" id="KW-1185">Reference proteome</keyword>
<sequence length="225" mass="25197">MRDNTPQPFVSSLPTSSAPATFTPPQNPFTSATSADVASEYIDPFENEEDIDALGGIWASLDNESKAELLGSVNLISESDMAYEEETRTHRIFRDPDAKAAWVDGWKRIGKYRIRLDGDCVPSSGLFEIKVLKHYDNPPHIKREGVAAHRLFTNQQLRSYLTKLQEVGYGSDVGVDIRIRGTLKDCSTLEGESWEVLTRPEPYTDPHLPHNNSPSRNLRPTSLPK</sequence>
<protein>
    <submittedName>
        <fullName evidence="2">Uncharacterized protein</fullName>
    </submittedName>
</protein>
<accession>A0AAD5SR82</accession>
<dbReference type="EMBL" id="JADGJD010000019">
    <property type="protein sequence ID" value="KAJ3056845.1"/>
    <property type="molecule type" value="Genomic_DNA"/>
</dbReference>
<evidence type="ECO:0000313" key="2">
    <source>
        <dbReference type="EMBL" id="KAJ3056845.1"/>
    </source>
</evidence>
<name>A0AAD5SR82_9FUNG</name>